<dbReference type="SUPFAM" id="SSF53822">
    <property type="entry name" value="Periplasmic binding protein-like I"/>
    <property type="match status" value="1"/>
</dbReference>
<dbReference type="KEGG" id="tpro:Ga0080559_TMP3725"/>
<dbReference type="RefSeq" id="WP_017467976.1">
    <property type="nucleotide sequence ID" value="NZ_BMEW01000008.1"/>
</dbReference>
<evidence type="ECO:0000313" key="7">
    <source>
        <dbReference type="Proteomes" id="UP000186559"/>
    </source>
</evidence>
<dbReference type="STRING" id="1229727.Ga0080559_TMP3725"/>
<evidence type="ECO:0000256" key="2">
    <source>
        <dbReference type="ARBA" id="ARBA00023015"/>
    </source>
</evidence>
<dbReference type="SUPFAM" id="SSF47413">
    <property type="entry name" value="lambda repressor-like DNA-binding domains"/>
    <property type="match status" value="1"/>
</dbReference>
<dbReference type="InterPro" id="IPR028082">
    <property type="entry name" value="Peripla_BP_I"/>
</dbReference>
<proteinExistence type="predicted"/>
<dbReference type="InterPro" id="IPR010982">
    <property type="entry name" value="Lambda_DNA-bd_dom_sf"/>
</dbReference>
<feature type="domain" description="HTH lacI-type" evidence="5">
    <location>
        <begin position="7"/>
        <end position="64"/>
    </location>
</feature>
<dbReference type="PROSITE" id="PS50932">
    <property type="entry name" value="HTH_LACI_2"/>
    <property type="match status" value="1"/>
</dbReference>
<dbReference type="EMBL" id="CP014796">
    <property type="protein sequence ID" value="APX24521.1"/>
    <property type="molecule type" value="Genomic_DNA"/>
</dbReference>
<evidence type="ECO:0000313" key="6">
    <source>
        <dbReference type="EMBL" id="APX24521.1"/>
    </source>
</evidence>
<dbReference type="Gene3D" id="1.10.260.40">
    <property type="entry name" value="lambda repressor-like DNA-binding domains"/>
    <property type="match status" value="1"/>
</dbReference>
<dbReference type="Proteomes" id="UP000186559">
    <property type="component" value="Chromosome"/>
</dbReference>
<keyword evidence="7" id="KW-1185">Reference proteome</keyword>
<keyword evidence="1" id="KW-0678">Repressor</keyword>
<evidence type="ECO:0000259" key="5">
    <source>
        <dbReference type="PROSITE" id="PS50932"/>
    </source>
</evidence>
<protein>
    <submittedName>
        <fullName evidence="6">Transcriptional regulator, LacI family</fullName>
    </submittedName>
</protein>
<name>A0A1U7D8N0_9RHOB</name>
<dbReference type="PANTHER" id="PTHR30146">
    <property type="entry name" value="LACI-RELATED TRANSCRIPTIONAL REPRESSOR"/>
    <property type="match status" value="1"/>
</dbReference>
<dbReference type="PANTHER" id="PTHR30146:SF45">
    <property type="entry name" value="CATABOLITE REPRESSOR_ACTIVATOR"/>
    <property type="match status" value="1"/>
</dbReference>
<dbReference type="GO" id="GO:0003700">
    <property type="term" value="F:DNA-binding transcription factor activity"/>
    <property type="evidence" value="ECO:0007669"/>
    <property type="project" value="TreeGrafter"/>
</dbReference>
<dbReference type="InterPro" id="IPR000843">
    <property type="entry name" value="HTH_LacI"/>
</dbReference>
<dbReference type="GO" id="GO:0000976">
    <property type="term" value="F:transcription cis-regulatory region binding"/>
    <property type="evidence" value="ECO:0007669"/>
    <property type="project" value="TreeGrafter"/>
</dbReference>
<organism evidence="6 7">
    <name type="scientific">Salipiger profundus</name>
    <dbReference type="NCBI Taxonomy" id="1229727"/>
    <lineage>
        <taxon>Bacteria</taxon>
        <taxon>Pseudomonadati</taxon>
        <taxon>Pseudomonadota</taxon>
        <taxon>Alphaproteobacteria</taxon>
        <taxon>Rhodobacterales</taxon>
        <taxon>Roseobacteraceae</taxon>
        <taxon>Salipiger</taxon>
    </lineage>
</organism>
<keyword evidence="2" id="KW-0805">Transcription regulation</keyword>
<dbReference type="CDD" id="cd01392">
    <property type="entry name" value="HTH_LacI"/>
    <property type="match status" value="1"/>
</dbReference>
<dbReference type="Gene3D" id="3.40.50.2300">
    <property type="match status" value="2"/>
</dbReference>
<dbReference type="AlphaFoldDB" id="A0A1U7D8N0"/>
<accession>A0A1U7D8N0</accession>
<keyword evidence="4" id="KW-0804">Transcription</keyword>
<evidence type="ECO:0000256" key="1">
    <source>
        <dbReference type="ARBA" id="ARBA00022491"/>
    </source>
</evidence>
<keyword evidence="3" id="KW-0238">DNA-binding</keyword>
<dbReference type="SMART" id="SM00354">
    <property type="entry name" value="HTH_LACI"/>
    <property type="match status" value="1"/>
</dbReference>
<evidence type="ECO:0000256" key="3">
    <source>
        <dbReference type="ARBA" id="ARBA00023125"/>
    </source>
</evidence>
<sequence length="337" mass="36635">MTDKQKRTIYDIAERVGASPSTVSAALNGSWKKRRIKKETAERIIQAARDFGYSANLQARGLRTSNSGLVALLIPDYNRFFSNIAQTFSREVRARGQCPVIVSTDRDPEEEGTTVADLTAYSIDALFVAGAAAPDEISRQCQAARIPHVFVDQPCSLAASVVTDNRNGARILTDEIMASMVPESLAAGEGPYFIGGDRGLPATANRIEGYKAALYARLGAAPEDHILATSYDVGAATLTIADLYAHLGRLPAGLFINSDSVFEGVLRFLATLPEAELQRCAVGCFDYEPFGQLLRFPVHMIRQRHQMLIQRAFALLEAGGPPSVEIVQPELYRAGSR</sequence>
<gene>
    <name evidence="6" type="ORF">Ga0080559_TMP3725</name>
</gene>
<reference evidence="6 7" key="1">
    <citation type="submission" date="2016-03" db="EMBL/GenBank/DDBJ databases">
        <title>Deep-sea bacteria in the southern Pacific.</title>
        <authorList>
            <person name="Tang K."/>
        </authorList>
    </citation>
    <scope>NUCLEOTIDE SEQUENCE [LARGE SCALE GENOMIC DNA]</scope>
    <source>
        <strain evidence="6 7">JLT2016</strain>
    </source>
</reference>
<dbReference type="Pfam" id="PF00356">
    <property type="entry name" value="LacI"/>
    <property type="match status" value="1"/>
</dbReference>
<evidence type="ECO:0000256" key="4">
    <source>
        <dbReference type="ARBA" id="ARBA00023163"/>
    </source>
</evidence>